<reference evidence="4" key="1">
    <citation type="submission" date="2017-01" db="EMBL/GenBank/DDBJ databases">
        <authorList>
            <person name="Varghese N."/>
            <person name="Submissions S."/>
        </authorList>
    </citation>
    <scope>NUCLEOTIDE SEQUENCE [LARGE SCALE GENOMIC DNA]</scope>
    <source>
        <strain evidence="4">DSM 23127</strain>
    </source>
</reference>
<evidence type="ECO:0008006" key="5">
    <source>
        <dbReference type="Google" id="ProtNLM"/>
    </source>
</evidence>
<evidence type="ECO:0000256" key="2">
    <source>
        <dbReference type="SAM" id="Phobius"/>
    </source>
</evidence>
<keyword evidence="4" id="KW-1185">Reference proteome</keyword>
<proteinExistence type="predicted"/>
<gene>
    <name evidence="3" type="ORF">SAMN05421687_10324</name>
</gene>
<feature type="transmembrane region" description="Helical" evidence="2">
    <location>
        <begin position="301"/>
        <end position="318"/>
    </location>
</feature>
<sequence>MPGKEEARLLLCDCYLQLDLLEETEEKMMKWMPEGDNEEAWLHLMLRLCFDKAAFEEARPYALKLLSLDPHNPRYVWKYAQTYTLEKDFFSASRIASDYFSSHELDMKSIELMILLLFSSSFVGDIRLYEESKQTLIRFARRTEEENRTTILRALSKDMEMMAPVHYFYIDLLNVISEISGGKSKEAESWLGKMNDKKMKNVFYYPENRSKVLKEENDTALHENSHIREEPGKSFISGRGAFSPEDTKRDSRRKGAGRGSVSWSIAFGVVVALFIDFFFGFVSGMLWYYRAERIKNVWNGVGFAIFVTFYIFLFLINLE</sequence>
<feature type="transmembrane region" description="Helical" evidence="2">
    <location>
        <begin position="261"/>
        <end position="289"/>
    </location>
</feature>
<protein>
    <recommendedName>
        <fullName evidence="5">Tetratricopeptide repeat-containing protein</fullName>
    </recommendedName>
</protein>
<dbReference type="Gene3D" id="1.25.40.10">
    <property type="entry name" value="Tetratricopeptide repeat domain"/>
    <property type="match status" value="1"/>
</dbReference>
<evidence type="ECO:0000256" key="1">
    <source>
        <dbReference type="SAM" id="MobiDB-lite"/>
    </source>
</evidence>
<evidence type="ECO:0000313" key="3">
    <source>
        <dbReference type="EMBL" id="SIS42350.1"/>
    </source>
</evidence>
<keyword evidence="2" id="KW-0472">Membrane</keyword>
<dbReference type="InterPro" id="IPR011990">
    <property type="entry name" value="TPR-like_helical_dom_sf"/>
</dbReference>
<dbReference type="Proteomes" id="UP000187608">
    <property type="component" value="Unassembled WGS sequence"/>
</dbReference>
<keyword evidence="2" id="KW-1133">Transmembrane helix</keyword>
<name>A0A1N7IZ54_9BACI</name>
<feature type="region of interest" description="Disordered" evidence="1">
    <location>
        <begin position="231"/>
        <end position="258"/>
    </location>
</feature>
<evidence type="ECO:0000313" key="4">
    <source>
        <dbReference type="Proteomes" id="UP000187608"/>
    </source>
</evidence>
<dbReference type="EMBL" id="FTOC01000003">
    <property type="protein sequence ID" value="SIS42350.1"/>
    <property type="molecule type" value="Genomic_DNA"/>
</dbReference>
<keyword evidence="2" id="KW-0812">Transmembrane</keyword>
<accession>A0A1N7IZ54</accession>
<dbReference type="AlphaFoldDB" id="A0A1N7IZ54"/>
<dbReference type="RefSeq" id="WP_076557474.1">
    <property type="nucleotide sequence ID" value="NZ_FTOC01000003.1"/>
</dbReference>
<dbReference type="STRING" id="570947.SAMN05421687_10324"/>
<organism evidence="3 4">
    <name type="scientific">Salimicrobium flavidum</name>
    <dbReference type="NCBI Taxonomy" id="570947"/>
    <lineage>
        <taxon>Bacteria</taxon>
        <taxon>Bacillati</taxon>
        <taxon>Bacillota</taxon>
        <taxon>Bacilli</taxon>
        <taxon>Bacillales</taxon>
        <taxon>Bacillaceae</taxon>
        <taxon>Salimicrobium</taxon>
    </lineage>
</organism>